<protein>
    <submittedName>
        <fullName evidence="5">Dehydrase and lipid transport-domain-containing protein</fullName>
    </submittedName>
</protein>
<proteinExistence type="inferred from homology"/>
<dbReference type="Proteomes" id="UP000736335">
    <property type="component" value="Unassembled WGS sequence"/>
</dbReference>
<dbReference type="OrthoDB" id="292693at2759"/>
<dbReference type="InterPro" id="IPR005031">
    <property type="entry name" value="COQ10_START"/>
</dbReference>
<dbReference type="Pfam" id="PF03364">
    <property type="entry name" value="Polyketide_cyc"/>
    <property type="match status" value="1"/>
</dbReference>
<dbReference type="SUPFAM" id="SSF55961">
    <property type="entry name" value="Bet v1-like"/>
    <property type="match status" value="1"/>
</dbReference>
<evidence type="ECO:0000256" key="1">
    <source>
        <dbReference type="ARBA" id="ARBA00006885"/>
    </source>
</evidence>
<accession>A0A9P6L3V4</accession>
<dbReference type="InterPro" id="IPR044996">
    <property type="entry name" value="COQ10-like"/>
</dbReference>
<dbReference type="CDD" id="cd07813">
    <property type="entry name" value="COQ10p_like"/>
    <property type="match status" value="1"/>
</dbReference>
<comment type="subunit">
    <text evidence="2">Interacts with coenzyme Q.</text>
</comment>
<reference evidence="5" key="2">
    <citation type="submission" date="2020-11" db="EMBL/GenBank/DDBJ databases">
        <authorList>
            <consortium name="DOE Joint Genome Institute"/>
            <person name="Kuo A."/>
            <person name="Miyauchi S."/>
            <person name="Kiss E."/>
            <person name="Drula E."/>
            <person name="Kohler A."/>
            <person name="Sanchez-Garcia M."/>
            <person name="Andreopoulos B."/>
            <person name="Barry K.W."/>
            <person name="Bonito G."/>
            <person name="Buee M."/>
            <person name="Carver A."/>
            <person name="Chen C."/>
            <person name="Cichocki N."/>
            <person name="Clum A."/>
            <person name="Culley D."/>
            <person name="Crous P.W."/>
            <person name="Fauchery L."/>
            <person name="Girlanda M."/>
            <person name="Hayes R."/>
            <person name="Keri Z."/>
            <person name="Labutti K."/>
            <person name="Lipzen A."/>
            <person name="Lombard V."/>
            <person name="Magnuson J."/>
            <person name="Maillard F."/>
            <person name="Morin E."/>
            <person name="Murat C."/>
            <person name="Nolan M."/>
            <person name="Ohm R."/>
            <person name="Pangilinan J."/>
            <person name="Pereira M."/>
            <person name="Perotto S."/>
            <person name="Peter M."/>
            <person name="Riley R."/>
            <person name="Sitrit Y."/>
            <person name="Stielow B."/>
            <person name="Szollosi G."/>
            <person name="Zifcakova L."/>
            <person name="Stursova M."/>
            <person name="Spatafora J.W."/>
            <person name="Tedersoo L."/>
            <person name="Vaario L.-M."/>
            <person name="Yamada A."/>
            <person name="Yan M."/>
            <person name="Wang P."/>
            <person name="Xu J."/>
            <person name="Bruns T."/>
            <person name="Baldrian P."/>
            <person name="Vilgalys R."/>
            <person name="Henrissat B."/>
            <person name="Grigoriev I.V."/>
            <person name="Hibbett D."/>
            <person name="Nagy L.G."/>
            <person name="Martin F.M."/>
        </authorList>
    </citation>
    <scope>NUCLEOTIDE SEQUENCE</scope>
    <source>
        <strain evidence="5">UH-Tt-Lm1</strain>
    </source>
</reference>
<comment type="similarity">
    <text evidence="1">Belongs to the COQ10 family.</text>
</comment>
<dbReference type="Gene3D" id="3.30.530.20">
    <property type="match status" value="1"/>
</dbReference>
<organism evidence="5 6">
    <name type="scientific">Thelephora terrestris</name>
    <dbReference type="NCBI Taxonomy" id="56493"/>
    <lineage>
        <taxon>Eukaryota</taxon>
        <taxon>Fungi</taxon>
        <taxon>Dikarya</taxon>
        <taxon>Basidiomycota</taxon>
        <taxon>Agaricomycotina</taxon>
        <taxon>Agaricomycetes</taxon>
        <taxon>Thelephorales</taxon>
        <taxon>Thelephoraceae</taxon>
        <taxon>Thelephora</taxon>
    </lineage>
</organism>
<dbReference type="AlphaFoldDB" id="A0A9P6L3V4"/>
<evidence type="ECO:0000259" key="4">
    <source>
        <dbReference type="Pfam" id="PF03364"/>
    </source>
</evidence>
<dbReference type="InterPro" id="IPR023393">
    <property type="entry name" value="START-like_dom_sf"/>
</dbReference>
<keyword evidence="6" id="KW-1185">Reference proteome</keyword>
<dbReference type="GO" id="GO:0005739">
    <property type="term" value="C:mitochondrion"/>
    <property type="evidence" value="ECO:0007669"/>
    <property type="project" value="TreeGrafter"/>
</dbReference>
<dbReference type="PANTHER" id="PTHR12901:SF10">
    <property type="entry name" value="COENZYME Q-BINDING PROTEIN COQ10, MITOCHONDRIAL"/>
    <property type="match status" value="1"/>
</dbReference>
<dbReference type="GO" id="GO:0048039">
    <property type="term" value="F:ubiquinone binding"/>
    <property type="evidence" value="ECO:0007669"/>
    <property type="project" value="InterPro"/>
</dbReference>
<sequence length="213" mass="23610">MQTIVWSGSGRVALRPSWRSRTFFGIPDLSSLSPFSTPTSGGDKQTYNTQKVLPYSRQQLYGVVADVDSYNKFVPFCTRSKVLSQREPLQGLKIPDGFSMDAELTIGFLSFTESYVSKVTCSPYDSVKAVASSSTPLFKSLETTWKFEPVAHASGGNESTLVRYDIAFAFANPLHAAISAKFFGQVSGLMMHAFEDRCERVYGRAVSRDDVHR</sequence>
<dbReference type="GO" id="GO:0045333">
    <property type="term" value="P:cellular respiration"/>
    <property type="evidence" value="ECO:0007669"/>
    <property type="project" value="InterPro"/>
</dbReference>
<evidence type="ECO:0000256" key="2">
    <source>
        <dbReference type="ARBA" id="ARBA00011814"/>
    </source>
</evidence>
<comment type="function">
    <text evidence="3">Required for the function of coenzyme Q in the respiratory chain. May serve as a chaperone or may be involved in the transport of Q6 from its site of synthesis to the catalytic sites of the respiratory complexes.</text>
</comment>
<gene>
    <name evidence="5" type="ORF">BJ322DRAFT_1009608</name>
</gene>
<name>A0A9P6L3V4_9AGAM</name>
<feature type="domain" description="Coenzyme Q-binding protein COQ10 START" evidence="4">
    <location>
        <begin position="53"/>
        <end position="195"/>
    </location>
</feature>
<comment type="caution">
    <text evidence="5">The sequence shown here is derived from an EMBL/GenBank/DDBJ whole genome shotgun (WGS) entry which is preliminary data.</text>
</comment>
<reference evidence="5" key="1">
    <citation type="journal article" date="2020" name="Nat. Commun.">
        <title>Large-scale genome sequencing of mycorrhizal fungi provides insights into the early evolution of symbiotic traits.</title>
        <authorList>
            <person name="Miyauchi S."/>
            <person name="Kiss E."/>
            <person name="Kuo A."/>
            <person name="Drula E."/>
            <person name="Kohler A."/>
            <person name="Sanchez-Garcia M."/>
            <person name="Morin E."/>
            <person name="Andreopoulos B."/>
            <person name="Barry K.W."/>
            <person name="Bonito G."/>
            <person name="Buee M."/>
            <person name="Carver A."/>
            <person name="Chen C."/>
            <person name="Cichocki N."/>
            <person name="Clum A."/>
            <person name="Culley D."/>
            <person name="Crous P.W."/>
            <person name="Fauchery L."/>
            <person name="Girlanda M."/>
            <person name="Hayes R.D."/>
            <person name="Keri Z."/>
            <person name="LaButti K."/>
            <person name="Lipzen A."/>
            <person name="Lombard V."/>
            <person name="Magnuson J."/>
            <person name="Maillard F."/>
            <person name="Murat C."/>
            <person name="Nolan M."/>
            <person name="Ohm R.A."/>
            <person name="Pangilinan J."/>
            <person name="Pereira M.F."/>
            <person name="Perotto S."/>
            <person name="Peter M."/>
            <person name="Pfister S."/>
            <person name="Riley R."/>
            <person name="Sitrit Y."/>
            <person name="Stielow J.B."/>
            <person name="Szollosi G."/>
            <person name="Zifcakova L."/>
            <person name="Stursova M."/>
            <person name="Spatafora J.W."/>
            <person name="Tedersoo L."/>
            <person name="Vaario L.M."/>
            <person name="Yamada A."/>
            <person name="Yan M."/>
            <person name="Wang P."/>
            <person name="Xu J."/>
            <person name="Bruns T."/>
            <person name="Baldrian P."/>
            <person name="Vilgalys R."/>
            <person name="Dunand C."/>
            <person name="Henrissat B."/>
            <person name="Grigoriev I.V."/>
            <person name="Hibbett D."/>
            <person name="Nagy L.G."/>
            <person name="Martin F.M."/>
        </authorList>
    </citation>
    <scope>NUCLEOTIDE SEQUENCE</scope>
    <source>
        <strain evidence="5">UH-Tt-Lm1</strain>
    </source>
</reference>
<dbReference type="EMBL" id="WIUZ02000012">
    <property type="protein sequence ID" value="KAF9782204.1"/>
    <property type="molecule type" value="Genomic_DNA"/>
</dbReference>
<evidence type="ECO:0000313" key="5">
    <source>
        <dbReference type="EMBL" id="KAF9782204.1"/>
    </source>
</evidence>
<evidence type="ECO:0000256" key="3">
    <source>
        <dbReference type="ARBA" id="ARBA00024947"/>
    </source>
</evidence>
<evidence type="ECO:0000313" key="6">
    <source>
        <dbReference type="Proteomes" id="UP000736335"/>
    </source>
</evidence>
<dbReference type="PANTHER" id="PTHR12901">
    <property type="entry name" value="SPERM PROTEIN HOMOLOG"/>
    <property type="match status" value="1"/>
</dbReference>